<evidence type="ECO:0000256" key="3">
    <source>
        <dbReference type="ARBA" id="ARBA00022741"/>
    </source>
</evidence>
<dbReference type="CDD" id="cd00009">
    <property type="entry name" value="AAA"/>
    <property type="match status" value="1"/>
</dbReference>
<dbReference type="AlphaFoldDB" id="A0AAX4HQI1"/>
<dbReference type="InterPro" id="IPR001270">
    <property type="entry name" value="ClpA/B"/>
</dbReference>
<dbReference type="GO" id="GO:0003887">
    <property type="term" value="F:DNA-directed DNA polymerase activity"/>
    <property type="evidence" value="ECO:0007669"/>
    <property type="project" value="UniProtKB-KW"/>
</dbReference>
<evidence type="ECO:0000256" key="6">
    <source>
        <dbReference type="ARBA" id="ARBA00022932"/>
    </source>
</evidence>
<dbReference type="PANTHER" id="PTHR11669">
    <property type="entry name" value="REPLICATION FACTOR C / DNA POLYMERASE III GAMMA-TAU SUBUNIT"/>
    <property type="match status" value="1"/>
</dbReference>
<keyword evidence="3 8" id="KW-0547">Nucleotide-binding</keyword>
<reference evidence="10 11" key="1">
    <citation type="submission" date="2023-11" db="EMBL/GenBank/DDBJ databases">
        <title>Peredibacter starrii A3.12.</title>
        <authorList>
            <person name="Mitchell R.J."/>
        </authorList>
    </citation>
    <scope>NUCLEOTIDE SEQUENCE [LARGE SCALE GENOMIC DNA]</scope>
    <source>
        <strain evidence="10 11">A3.12</strain>
    </source>
</reference>
<evidence type="ECO:0000256" key="8">
    <source>
        <dbReference type="RuleBase" id="RU364063"/>
    </source>
</evidence>
<gene>
    <name evidence="8 10" type="primary">dnaX</name>
    <name evidence="10" type="ORF">SOO65_01755</name>
</gene>
<proteinExistence type="inferred from homology"/>
<keyword evidence="4" id="KW-0862">Zinc</keyword>
<dbReference type="GO" id="GO:0006261">
    <property type="term" value="P:DNA-templated DNA replication"/>
    <property type="evidence" value="ECO:0007669"/>
    <property type="project" value="TreeGrafter"/>
</dbReference>
<evidence type="ECO:0000256" key="2">
    <source>
        <dbReference type="ARBA" id="ARBA00022723"/>
    </source>
</evidence>
<evidence type="ECO:0000256" key="5">
    <source>
        <dbReference type="ARBA" id="ARBA00022840"/>
    </source>
</evidence>
<keyword evidence="8 10" id="KW-0548">Nucleotidyltransferase</keyword>
<dbReference type="RefSeq" id="WP_321395970.1">
    <property type="nucleotide sequence ID" value="NZ_CP139487.1"/>
</dbReference>
<dbReference type="Proteomes" id="UP001324634">
    <property type="component" value="Chromosome"/>
</dbReference>
<organism evidence="10 11">
    <name type="scientific">Peredibacter starrii</name>
    <dbReference type="NCBI Taxonomy" id="28202"/>
    <lineage>
        <taxon>Bacteria</taxon>
        <taxon>Pseudomonadati</taxon>
        <taxon>Bdellovibrionota</taxon>
        <taxon>Bacteriovoracia</taxon>
        <taxon>Bacteriovoracales</taxon>
        <taxon>Bacteriovoracaceae</taxon>
        <taxon>Peredibacter</taxon>
    </lineage>
</organism>
<name>A0AAX4HQI1_9BACT</name>
<evidence type="ECO:0000256" key="1">
    <source>
        <dbReference type="ARBA" id="ARBA00006360"/>
    </source>
</evidence>
<dbReference type="Pfam" id="PF13177">
    <property type="entry name" value="DNA_pol3_delta2"/>
    <property type="match status" value="1"/>
</dbReference>
<dbReference type="EMBL" id="CP139487">
    <property type="protein sequence ID" value="WPU65462.1"/>
    <property type="molecule type" value="Genomic_DNA"/>
</dbReference>
<comment type="subunit">
    <text evidence="8">DNA polymerase III contains a core (composed of alpha, epsilon and theta chains) that associates with a tau subunit. This core dimerizes to form the POLIII' complex. PolIII' associates with the gamma complex (composed of gamma, delta, delta', psi and chi chains) and with the beta chain to form the complete DNA polymerase III complex.</text>
</comment>
<dbReference type="InterPro" id="IPR003593">
    <property type="entry name" value="AAA+_ATPase"/>
</dbReference>
<protein>
    <recommendedName>
        <fullName evidence="8">DNA polymerase III subunit gamma/tau</fullName>
        <ecNumber evidence="8">2.7.7.7</ecNumber>
    </recommendedName>
</protein>
<dbReference type="EC" id="2.7.7.7" evidence="8"/>
<keyword evidence="6 8" id="KW-0239">DNA-directed DNA polymerase</keyword>
<evidence type="ECO:0000313" key="11">
    <source>
        <dbReference type="Proteomes" id="UP001324634"/>
    </source>
</evidence>
<dbReference type="InterPro" id="IPR027417">
    <property type="entry name" value="P-loop_NTPase"/>
</dbReference>
<evidence type="ECO:0000313" key="10">
    <source>
        <dbReference type="EMBL" id="WPU65462.1"/>
    </source>
</evidence>
<comment type="function">
    <text evidence="8">DNA polymerase III is a complex, multichain enzyme responsible for most of the replicative synthesis in bacteria. This DNA polymerase also exhibits 3' to 5' exonuclease activity.</text>
</comment>
<dbReference type="GO" id="GO:0009360">
    <property type="term" value="C:DNA polymerase III complex"/>
    <property type="evidence" value="ECO:0007669"/>
    <property type="project" value="InterPro"/>
</dbReference>
<dbReference type="InterPro" id="IPR012763">
    <property type="entry name" value="DNA_pol_III_sug/sutau_N"/>
</dbReference>
<dbReference type="Gene3D" id="1.10.8.60">
    <property type="match status" value="1"/>
</dbReference>
<keyword evidence="11" id="KW-1185">Reference proteome</keyword>
<evidence type="ECO:0000256" key="4">
    <source>
        <dbReference type="ARBA" id="ARBA00022833"/>
    </source>
</evidence>
<evidence type="ECO:0000259" key="9">
    <source>
        <dbReference type="SMART" id="SM00382"/>
    </source>
</evidence>
<dbReference type="NCBIfam" id="TIGR02397">
    <property type="entry name" value="dnaX_nterm"/>
    <property type="match status" value="1"/>
</dbReference>
<comment type="similarity">
    <text evidence="1 8">Belongs to the DnaX/STICHEL family.</text>
</comment>
<evidence type="ECO:0000256" key="7">
    <source>
        <dbReference type="ARBA" id="ARBA00049244"/>
    </source>
</evidence>
<keyword evidence="5 8" id="KW-0067">ATP-binding</keyword>
<dbReference type="InterPro" id="IPR050238">
    <property type="entry name" value="DNA_Rep/Repair_Clamp_Loader"/>
</dbReference>
<sequence>MAYQVLARKWRPKQFEEVVGQGHVTRTLQNAIKQNKLAHAYLFTGTRGVGKTSIARLFAKAIRCENRKPDFNPCLVCASCRDIDAGNSMDYTEIDGASNNSVDDVRALIENVQYLPTRGTHKIYVIDEVHMLSTSAFNALLKTLEEPPQHAIFILATTDPQKLLGTVISRTQRYDFKNVSVETLAAHVEAIAKAEGITFSSPKIAVKLAELGKGSVRDTLSIFDQVLGLSGTNNVTEESLSQALGLAGTTAMRDFLTGILTGNAKTTSQIFRKLIEENIDLKKLSDQVLDGFYRIINSIDEQNVLYKEEVIAQGALKDITIAELFWIYETLVKDLNWALTSMNPEKVVLIQLQKVCLRRQILTGEGMKLEEVAQGVPTAGKLEAGVVVEEKIVQPVKLAKTWNDFLTYLRQTAPATAANLEHGNLLEEIDLNVEPLMIKVTFPEDAAVFKDFVEEKEIYARLKNHLADFFEMDIEKINFKTQIMTLEEKKDKNFKTKVEIDEEIRSNIVEERRQKILNDPFVKEAEKLFNAKIDKIILKD</sequence>
<dbReference type="SUPFAM" id="SSF52540">
    <property type="entry name" value="P-loop containing nucleoside triphosphate hydrolases"/>
    <property type="match status" value="1"/>
</dbReference>
<keyword evidence="8" id="KW-0235">DNA replication</keyword>
<keyword evidence="2" id="KW-0479">Metal-binding</keyword>
<keyword evidence="8 10" id="KW-0808">Transferase</keyword>
<comment type="catalytic activity">
    <reaction evidence="7 8">
        <text>DNA(n) + a 2'-deoxyribonucleoside 5'-triphosphate = DNA(n+1) + diphosphate</text>
        <dbReference type="Rhea" id="RHEA:22508"/>
        <dbReference type="Rhea" id="RHEA-COMP:17339"/>
        <dbReference type="Rhea" id="RHEA-COMP:17340"/>
        <dbReference type="ChEBI" id="CHEBI:33019"/>
        <dbReference type="ChEBI" id="CHEBI:61560"/>
        <dbReference type="ChEBI" id="CHEBI:173112"/>
        <dbReference type="EC" id="2.7.7.7"/>
    </reaction>
</comment>
<feature type="domain" description="AAA+ ATPase" evidence="9">
    <location>
        <begin position="37"/>
        <end position="180"/>
    </location>
</feature>
<dbReference type="PANTHER" id="PTHR11669:SF0">
    <property type="entry name" value="PROTEIN STICHEL-LIKE 2"/>
    <property type="match status" value="1"/>
</dbReference>
<dbReference type="PRINTS" id="PR00300">
    <property type="entry name" value="CLPPROTEASEA"/>
</dbReference>
<dbReference type="SMART" id="SM00382">
    <property type="entry name" value="AAA"/>
    <property type="match status" value="1"/>
</dbReference>
<dbReference type="GO" id="GO:0005524">
    <property type="term" value="F:ATP binding"/>
    <property type="evidence" value="ECO:0007669"/>
    <property type="project" value="UniProtKB-KW"/>
</dbReference>
<dbReference type="Gene3D" id="3.40.50.300">
    <property type="entry name" value="P-loop containing nucleotide triphosphate hydrolases"/>
    <property type="match status" value="1"/>
</dbReference>
<dbReference type="KEGG" id="psti:SOO65_01755"/>
<dbReference type="FunFam" id="3.40.50.300:FF:000014">
    <property type="entry name" value="DNA polymerase III subunit gamma/tau"/>
    <property type="match status" value="1"/>
</dbReference>
<accession>A0AAX4HQI1</accession>
<dbReference type="GO" id="GO:0046872">
    <property type="term" value="F:metal ion binding"/>
    <property type="evidence" value="ECO:0007669"/>
    <property type="project" value="UniProtKB-KW"/>
</dbReference>